<accession>A0A178I2Q9</accession>
<dbReference type="EMBL" id="LVVY01000062">
    <property type="protein sequence ID" value="OAM79651.1"/>
    <property type="molecule type" value="Genomic_DNA"/>
</dbReference>
<protein>
    <recommendedName>
        <fullName evidence="4">Replication protein</fullName>
    </recommendedName>
</protein>
<organism evidence="2 3">
    <name type="scientific">Devosia elaeis</name>
    <dbReference type="NCBI Taxonomy" id="1770058"/>
    <lineage>
        <taxon>Bacteria</taxon>
        <taxon>Pseudomonadati</taxon>
        <taxon>Pseudomonadota</taxon>
        <taxon>Alphaproteobacteria</taxon>
        <taxon>Hyphomicrobiales</taxon>
        <taxon>Devosiaceae</taxon>
        <taxon>Devosia</taxon>
    </lineage>
</organism>
<comment type="caution">
    <text evidence="2">The sequence shown here is derived from an EMBL/GenBank/DDBJ whole genome shotgun (WGS) entry which is preliminary data.</text>
</comment>
<evidence type="ECO:0000313" key="2">
    <source>
        <dbReference type="EMBL" id="OAM79651.1"/>
    </source>
</evidence>
<keyword evidence="3" id="KW-1185">Reference proteome</keyword>
<sequence length="580" mass="63082">MDELPPLLAFIREAELADKEAIEPHQPAPVTVPDFPPIDVPATPLPSQEDQGDQSVAGLSHVDGHDPSTTDESSDPVDRVDEALSLSLGSKTVDFQKEDAAPASAPSVLRTVQALHEPGDGTKRPPICYCGAPRLKEVDVHLREDGTGKKKAGVSGIWRCRNGETCPLCVEAATARRRSAYARVGDATIEKGGILVSVVLSVSHGLEDRLADLMTAVKKASTGARAGGPWHRKIKAALGALGVLVDHHVRYGERYGWHYHQHLTIFCLNRDEQAVMAAIDALVQRYLRLLARQGYRATADRQHVKVLREHPEGEAYTYPADHNPADGDDDMEITAADHGEDESLSPMQLAEMAAQGDEQAAALFMEFSAAIRKTRSVVVTPAMATALDIESQGEEPPAYTEQTRLGSIPGKVWTKLLDENLATTFLSRVESAGREHWLAVRWWALEQTGEAPEYSVELANEIAQLIRAQNCLDDPTAKELAQNQLGILQCDWTESHGADLVAATMEYVAANQRHMTVNEKDVDWWTSVLEVNASKIARRRRDAASHTTLPECANPPAAAGVPHGSVPDHVGQKSPISQHA</sequence>
<dbReference type="STRING" id="1770058.A3840_02820"/>
<feature type="region of interest" description="Disordered" evidence="1">
    <location>
        <begin position="19"/>
        <end position="78"/>
    </location>
</feature>
<evidence type="ECO:0000313" key="3">
    <source>
        <dbReference type="Proteomes" id="UP000078389"/>
    </source>
</evidence>
<evidence type="ECO:0008006" key="4">
    <source>
        <dbReference type="Google" id="ProtNLM"/>
    </source>
</evidence>
<feature type="region of interest" description="Disordered" evidence="1">
    <location>
        <begin position="540"/>
        <end position="580"/>
    </location>
</feature>
<reference evidence="2 3" key="1">
    <citation type="submission" date="2016-03" db="EMBL/GenBank/DDBJ databases">
        <title>Genome sequencing of Devosia sp. S37.</title>
        <authorList>
            <person name="Mohd Nor M."/>
        </authorList>
    </citation>
    <scope>NUCLEOTIDE SEQUENCE [LARGE SCALE GENOMIC DNA]</scope>
    <source>
        <strain evidence="2 3">S37</strain>
    </source>
</reference>
<dbReference type="RefSeq" id="WP_067451537.1">
    <property type="nucleotide sequence ID" value="NZ_LVVY01000062.1"/>
</dbReference>
<gene>
    <name evidence="2" type="ORF">A3840_02820</name>
</gene>
<name>A0A178I2Q9_9HYPH</name>
<dbReference type="Proteomes" id="UP000078389">
    <property type="component" value="Unassembled WGS sequence"/>
</dbReference>
<evidence type="ECO:0000256" key="1">
    <source>
        <dbReference type="SAM" id="MobiDB-lite"/>
    </source>
</evidence>
<dbReference type="AlphaFoldDB" id="A0A178I2Q9"/>
<proteinExistence type="predicted"/>
<dbReference type="OrthoDB" id="5146336at2"/>